<evidence type="ECO:0000313" key="3">
    <source>
        <dbReference type="Proteomes" id="UP001303222"/>
    </source>
</evidence>
<feature type="compositionally biased region" description="Basic and acidic residues" evidence="1">
    <location>
        <begin position="140"/>
        <end position="151"/>
    </location>
</feature>
<sequence>RPCRCNFPRPGDLPRHPSGGENRCHWLPFNWPLGTLVTNHWADWTNGGNASPCFGFVSDLPAESRGRLLSGVGRTVFMDTLPTLSDPRLFHLHVPSQKVRDFDLHEPKANTRQSKKMETITSHKERNYVTRIPKPSPVTDRPRRPDRDTQKRNGHICMEPQTMTTKKTSPGPNEVHI</sequence>
<protein>
    <submittedName>
        <fullName evidence="2">Uncharacterized protein</fullName>
    </submittedName>
</protein>
<dbReference type="Proteomes" id="UP001303222">
    <property type="component" value="Unassembled WGS sequence"/>
</dbReference>
<evidence type="ECO:0000313" key="2">
    <source>
        <dbReference type="EMBL" id="KAK3954564.1"/>
    </source>
</evidence>
<name>A0AAN6NYT7_9PEZI</name>
<reference evidence="2" key="2">
    <citation type="submission" date="2023-06" db="EMBL/GenBank/DDBJ databases">
        <authorList>
            <consortium name="Lawrence Berkeley National Laboratory"/>
            <person name="Mondo S.J."/>
            <person name="Hensen N."/>
            <person name="Bonometti L."/>
            <person name="Westerberg I."/>
            <person name="Brannstrom I.O."/>
            <person name="Guillou S."/>
            <person name="Cros-Aarteil S."/>
            <person name="Calhoun S."/>
            <person name="Haridas S."/>
            <person name="Kuo A."/>
            <person name="Pangilinan J."/>
            <person name="Riley R."/>
            <person name="Labutti K."/>
            <person name="Andreopoulos B."/>
            <person name="Lipzen A."/>
            <person name="Chen C."/>
            <person name="Yanf M."/>
            <person name="Daum C."/>
            <person name="Ng V."/>
            <person name="Clum A."/>
            <person name="Steindorff A."/>
            <person name="Ohm R."/>
            <person name="Martin F."/>
            <person name="Silar P."/>
            <person name="Natvig D."/>
            <person name="Lalanne C."/>
            <person name="Gautier V."/>
            <person name="Ament-Velasquez S.L."/>
            <person name="Kruys A."/>
            <person name="Hutchinson M.I."/>
            <person name="Powell A.J."/>
            <person name="Barry K."/>
            <person name="Miller A.N."/>
            <person name="Grigoriev I.V."/>
            <person name="Debuchy R."/>
            <person name="Gladieux P."/>
            <person name="Thoren M.H."/>
            <person name="Johannesson H."/>
        </authorList>
    </citation>
    <scope>NUCLEOTIDE SEQUENCE</scope>
    <source>
        <strain evidence="2">CBS 626.80</strain>
    </source>
</reference>
<dbReference type="AlphaFoldDB" id="A0AAN6NYT7"/>
<keyword evidence="3" id="KW-1185">Reference proteome</keyword>
<dbReference type="EMBL" id="MU859088">
    <property type="protein sequence ID" value="KAK3954564.1"/>
    <property type="molecule type" value="Genomic_DNA"/>
</dbReference>
<feature type="region of interest" description="Disordered" evidence="1">
    <location>
        <begin position="130"/>
        <end position="177"/>
    </location>
</feature>
<reference evidence="2" key="1">
    <citation type="journal article" date="2023" name="Mol. Phylogenet. Evol.">
        <title>Genome-scale phylogeny and comparative genomics of the fungal order Sordariales.</title>
        <authorList>
            <person name="Hensen N."/>
            <person name="Bonometti L."/>
            <person name="Westerberg I."/>
            <person name="Brannstrom I.O."/>
            <person name="Guillou S."/>
            <person name="Cros-Aarteil S."/>
            <person name="Calhoun S."/>
            <person name="Haridas S."/>
            <person name="Kuo A."/>
            <person name="Mondo S."/>
            <person name="Pangilinan J."/>
            <person name="Riley R."/>
            <person name="LaButti K."/>
            <person name="Andreopoulos B."/>
            <person name="Lipzen A."/>
            <person name="Chen C."/>
            <person name="Yan M."/>
            <person name="Daum C."/>
            <person name="Ng V."/>
            <person name="Clum A."/>
            <person name="Steindorff A."/>
            <person name="Ohm R.A."/>
            <person name="Martin F."/>
            <person name="Silar P."/>
            <person name="Natvig D.O."/>
            <person name="Lalanne C."/>
            <person name="Gautier V."/>
            <person name="Ament-Velasquez S.L."/>
            <person name="Kruys A."/>
            <person name="Hutchinson M.I."/>
            <person name="Powell A.J."/>
            <person name="Barry K."/>
            <person name="Miller A.N."/>
            <person name="Grigoriev I.V."/>
            <person name="Debuchy R."/>
            <person name="Gladieux P."/>
            <person name="Hiltunen Thoren M."/>
            <person name="Johannesson H."/>
        </authorList>
    </citation>
    <scope>NUCLEOTIDE SEQUENCE</scope>
    <source>
        <strain evidence="2">CBS 626.80</strain>
    </source>
</reference>
<proteinExistence type="predicted"/>
<comment type="caution">
    <text evidence="2">The sequence shown here is derived from an EMBL/GenBank/DDBJ whole genome shotgun (WGS) entry which is preliminary data.</text>
</comment>
<organism evidence="2 3">
    <name type="scientific">Pseudoneurospora amorphoporcata</name>
    <dbReference type="NCBI Taxonomy" id="241081"/>
    <lineage>
        <taxon>Eukaryota</taxon>
        <taxon>Fungi</taxon>
        <taxon>Dikarya</taxon>
        <taxon>Ascomycota</taxon>
        <taxon>Pezizomycotina</taxon>
        <taxon>Sordariomycetes</taxon>
        <taxon>Sordariomycetidae</taxon>
        <taxon>Sordariales</taxon>
        <taxon>Sordariaceae</taxon>
        <taxon>Pseudoneurospora</taxon>
    </lineage>
</organism>
<evidence type="ECO:0000256" key="1">
    <source>
        <dbReference type="SAM" id="MobiDB-lite"/>
    </source>
</evidence>
<feature type="compositionally biased region" description="Polar residues" evidence="1">
    <location>
        <begin position="161"/>
        <end position="171"/>
    </location>
</feature>
<accession>A0AAN6NYT7</accession>
<gene>
    <name evidence="2" type="ORF">QBC32DRAFT_207479</name>
</gene>
<feature type="non-terminal residue" evidence="2">
    <location>
        <position position="1"/>
    </location>
</feature>